<dbReference type="GO" id="GO:0016787">
    <property type="term" value="F:hydrolase activity"/>
    <property type="evidence" value="ECO:0007669"/>
    <property type="project" value="UniProtKB-KW"/>
</dbReference>
<keyword evidence="5" id="KW-1185">Reference proteome</keyword>
<keyword evidence="2" id="KW-0472">Membrane</keyword>
<gene>
    <name evidence="4" type="ORF">ACFFGH_12225</name>
</gene>
<comment type="caution">
    <text evidence="4">The sequence shown here is derived from an EMBL/GenBank/DDBJ whole genome shotgun (WGS) entry which is preliminary data.</text>
</comment>
<organism evidence="4 5">
    <name type="scientific">Lysobacter korlensis</name>
    <dbReference type="NCBI Taxonomy" id="553636"/>
    <lineage>
        <taxon>Bacteria</taxon>
        <taxon>Pseudomonadati</taxon>
        <taxon>Pseudomonadota</taxon>
        <taxon>Gammaproteobacteria</taxon>
        <taxon>Lysobacterales</taxon>
        <taxon>Lysobacteraceae</taxon>
        <taxon>Lysobacter</taxon>
    </lineage>
</organism>
<dbReference type="SUPFAM" id="SSF56601">
    <property type="entry name" value="beta-lactamase/transpeptidase-like"/>
    <property type="match status" value="1"/>
</dbReference>
<dbReference type="EMBL" id="JBHLTG010000002">
    <property type="protein sequence ID" value="MFC0678607.1"/>
    <property type="molecule type" value="Genomic_DNA"/>
</dbReference>
<reference evidence="4 5" key="1">
    <citation type="submission" date="2024-09" db="EMBL/GenBank/DDBJ databases">
        <authorList>
            <person name="Sun Q."/>
            <person name="Mori K."/>
        </authorList>
    </citation>
    <scope>NUCLEOTIDE SEQUENCE [LARGE SCALE GENOMIC DNA]</scope>
    <source>
        <strain evidence="4 5">KCTC 23076</strain>
    </source>
</reference>
<evidence type="ECO:0000313" key="5">
    <source>
        <dbReference type="Proteomes" id="UP001589896"/>
    </source>
</evidence>
<dbReference type="Proteomes" id="UP001589896">
    <property type="component" value="Unassembled WGS sequence"/>
</dbReference>
<keyword evidence="4" id="KW-0378">Hydrolase</keyword>
<feature type="domain" description="Beta-lactamase-related" evidence="3">
    <location>
        <begin position="19"/>
        <end position="325"/>
    </location>
</feature>
<evidence type="ECO:0000256" key="2">
    <source>
        <dbReference type="ARBA" id="ARBA00023136"/>
    </source>
</evidence>
<accession>A0ABV6RNP0</accession>
<comment type="subcellular location">
    <subcellularLocation>
        <location evidence="1">Membrane</location>
    </subcellularLocation>
</comment>
<dbReference type="PANTHER" id="PTHR46825">
    <property type="entry name" value="D-ALANYL-D-ALANINE-CARBOXYPEPTIDASE/ENDOPEPTIDASE AMPH"/>
    <property type="match status" value="1"/>
</dbReference>
<dbReference type="EC" id="3.-.-.-" evidence="4"/>
<dbReference type="Pfam" id="PF00144">
    <property type="entry name" value="Beta-lactamase"/>
    <property type="match status" value="1"/>
</dbReference>
<evidence type="ECO:0000313" key="4">
    <source>
        <dbReference type="EMBL" id="MFC0678607.1"/>
    </source>
</evidence>
<dbReference type="InterPro" id="IPR050491">
    <property type="entry name" value="AmpC-like"/>
</dbReference>
<proteinExistence type="predicted"/>
<protein>
    <submittedName>
        <fullName evidence="4">Serine hydrolase domain-containing protein</fullName>
        <ecNumber evidence="4">3.-.-.-</ecNumber>
    </submittedName>
</protein>
<dbReference type="RefSeq" id="WP_386668604.1">
    <property type="nucleotide sequence ID" value="NZ_JBHLTG010000002.1"/>
</dbReference>
<dbReference type="Gene3D" id="3.40.710.10">
    <property type="entry name" value="DD-peptidase/beta-lactamase superfamily"/>
    <property type="match status" value="1"/>
</dbReference>
<evidence type="ECO:0000256" key="1">
    <source>
        <dbReference type="ARBA" id="ARBA00004370"/>
    </source>
</evidence>
<dbReference type="InterPro" id="IPR001466">
    <property type="entry name" value="Beta-lactam-related"/>
</dbReference>
<evidence type="ECO:0000259" key="3">
    <source>
        <dbReference type="Pfam" id="PF00144"/>
    </source>
</evidence>
<dbReference type="PANTHER" id="PTHR46825:SF11">
    <property type="entry name" value="PENICILLIN-BINDING PROTEIN 4"/>
    <property type="match status" value="1"/>
</dbReference>
<sequence>MPPTDLESLARTLHDTAVQQDFSGAISLDADGDAVLAQAYGLADRAHGIPNALETRFGTASVSKGFTALAIHALIEDGSLELDTPVRSVLGEDLSVIDDGVTVQHLLEHTSGIGDYLDESDDLESTDYVLTVPTHTLANTESFLSAIDGHPQVSPPGERFAYNNGGYIVLALVAERVAGVGFHELVARRVFEPAGMTATGYLRLDELPGDAAVGYLGIGDRTNVLHLPVRGNGDGGAYTTAGDLSRFWRSLTDGRILPQPTVAEVLRPRRTVEEEGMRYGRGFWIDLTKPDPILIGGDAGVSIVTRFDPATRTTMTIVSNTPDGAWPLYRAYRNS</sequence>
<dbReference type="InterPro" id="IPR012338">
    <property type="entry name" value="Beta-lactam/transpept-like"/>
</dbReference>
<name>A0ABV6RNP0_9GAMM</name>